<dbReference type="Gene3D" id="1.20.58.1000">
    <property type="entry name" value="Metal-sensitive repressor, helix protomer"/>
    <property type="match status" value="1"/>
</dbReference>
<reference evidence="2" key="2">
    <citation type="journal article" date="2021" name="Microbiol. Resour. Announc.">
        <title>Complete Genome Sequences of Three Human Oral Treponema parvum Isolates.</title>
        <authorList>
            <person name="Zeng H."/>
            <person name="Watt R.M."/>
        </authorList>
    </citation>
    <scope>NUCLEOTIDE SEQUENCE</scope>
    <source>
        <strain evidence="2">ATCC 700773</strain>
    </source>
</reference>
<gene>
    <name evidence="2" type="ORF">HRI96_08495</name>
</gene>
<evidence type="ECO:0000313" key="3">
    <source>
        <dbReference type="Proteomes" id="UP000671995"/>
    </source>
</evidence>
<dbReference type="Pfam" id="PF02583">
    <property type="entry name" value="Trns_repr_metal"/>
    <property type="match status" value="1"/>
</dbReference>
<accession>A0A975F202</accession>
<dbReference type="EMBL" id="CP054257">
    <property type="protein sequence ID" value="QTQ12922.1"/>
    <property type="molecule type" value="Genomic_DNA"/>
</dbReference>
<evidence type="ECO:0000313" key="2">
    <source>
        <dbReference type="EMBL" id="QTQ12922.1"/>
    </source>
</evidence>
<dbReference type="InterPro" id="IPR003735">
    <property type="entry name" value="Metal_Tscrpt_repr"/>
</dbReference>
<protein>
    <submittedName>
        <fullName evidence="2">Metal-sensing transcriptional repressor</fullName>
    </submittedName>
</protein>
<dbReference type="Proteomes" id="UP000671995">
    <property type="component" value="Chromosome"/>
</dbReference>
<dbReference type="AlphaFoldDB" id="A0A975F202"/>
<dbReference type="InterPro" id="IPR038390">
    <property type="entry name" value="Metal_Tscrpt_repr_sf"/>
</dbReference>
<dbReference type="GO" id="GO:0046872">
    <property type="term" value="F:metal ion binding"/>
    <property type="evidence" value="ECO:0007669"/>
    <property type="project" value="InterPro"/>
</dbReference>
<organism evidence="2 3">
    <name type="scientific">Treponema parvum</name>
    <dbReference type="NCBI Taxonomy" id="138851"/>
    <lineage>
        <taxon>Bacteria</taxon>
        <taxon>Pseudomonadati</taxon>
        <taxon>Spirochaetota</taxon>
        <taxon>Spirochaetia</taxon>
        <taxon>Spirochaetales</taxon>
        <taxon>Treponemataceae</taxon>
        <taxon>Treponema</taxon>
    </lineage>
</organism>
<dbReference type="PANTHER" id="PTHR33677:SF3">
    <property type="entry name" value="COPPER-SENSING TRANSCRIPTIONAL REPRESSOR RICR"/>
    <property type="match status" value="1"/>
</dbReference>
<evidence type="ECO:0000256" key="1">
    <source>
        <dbReference type="ARBA" id="ARBA00005260"/>
    </source>
</evidence>
<proteinExistence type="inferred from homology"/>
<dbReference type="PANTHER" id="PTHR33677">
    <property type="entry name" value="TRANSCRIPTIONAL REPRESSOR FRMR-RELATED"/>
    <property type="match status" value="1"/>
</dbReference>
<comment type="similarity">
    <text evidence="1">Belongs to the FrmR/RcnR family.</text>
</comment>
<name>A0A975F202_9SPIR</name>
<reference evidence="2" key="1">
    <citation type="submission" date="2020-05" db="EMBL/GenBank/DDBJ databases">
        <authorList>
            <person name="Zeng H."/>
            <person name="Chan Y.K."/>
            <person name="Watt R.M."/>
        </authorList>
    </citation>
    <scope>NUCLEOTIDE SEQUENCE</scope>
    <source>
        <strain evidence="2">ATCC 700773</strain>
    </source>
</reference>
<dbReference type="GO" id="GO:0045892">
    <property type="term" value="P:negative regulation of DNA-templated transcription"/>
    <property type="evidence" value="ECO:0007669"/>
    <property type="project" value="UniProtKB-ARBA"/>
</dbReference>
<dbReference type="GO" id="GO:0003677">
    <property type="term" value="F:DNA binding"/>
    <property type="evidence" value="ECO:0007669"/>
    <property type="project" value="InterPro"/>
</dbReference>
<sequence>MNCCTESQRTVTEASGKKKTIRSEKTKKLLVSRLNRIAGQISGISRMIEKDSYCVDILIQTSAVQSALKSFSHEIIDRHVRSCVAESVRSGDDSAVDELINTMYKFIK</sequence>